<dbReference type="Gene3D" id="3.40.50.720">
    <property type="entry name" value="NAD(P)-binding Rossmann-like Domain"/>
    <property type="match status" value="1"/>
</dbReference>
<name>A0ABQ7XI04_BRANA</name>
<evidence type="ECO:0000256" key="2">
    <source>
        <dbReference type="ARBA" id="ARBA00009263"/>
    </source>
</evidence>
<feature type="domain" description="NAD(P)-binding" evidence="6">
    <location>
        <begin position="74"/>
        <end position="117"/>
    </location>
</feature>
<proteinExistence type="inferred from homology"/>
<dbReference type="Proteomes" id="UP000824890">
    <property type="component" value="Unassembled WGS sequence"/>
</dbReference>
<dbReference type="PANTHER" id="PTHR43715">
    <property type="entry name" value="GDP-MANNOSE 4,6-DEHYDRATASE"/>
    <property type="match status" value="1"/>
</dbReference>
<dbReference type="EC" id="4.2.1.47" evidence="3"/>
<protein>
    <recommendedName>
        <fullName evidence="3">GDP-mannose 4,6-dehydratase</fullName>
        <ecNumber evidence="3">4.2.1.47</ecNumber>
    </recommendedName>
</protein>
<dbReference type="EMBL" id="JAGKQM010000073">
    <property type="protein sequence ID" value="KAH0855483.1"/>
    <property type="molecule type" value="Genomic_DNA"/>
</dbReference>
<keyword evidence="8" id="KW-1185">Reference proteome</keyword>
<dbReference type="Pfam" id="PF16363">
    <property type="entry name" value="GDP_Man_Dehyd"/>
    <property type="match status" value="2"/>
</dbReference>
<feature type="region of interest" description="Disordered" evidence="5">
    <location>
        <begin position="170"/>
        <end position="196"/>
    </location>
</feature>
<evidence type="ECO:0000256" key="5">
    <source>
        <dbReference type="SAM" id="MobiDB-lite"/>
    </source>
</evidence>
<comment type="caution">
    <text evidence="7">The sequence shown here is derived from an EMBL/GenBank/DDBJ whole genome shotgun (WGS) entry which is preliminary data.</text>
</comment>
<evidence type="ECO:0000259" key="6">
    <source>
        <dbReference type="Pfam" id="PF16363"/>
    </source>
</evidence>
<gene>
    <name evidence="7" type="ORF">HID58_007964</name>
</gene>
<dbReference type="InterPro" id="IPR036291">
    <property type="entry name" value="NAD(P)-bd_dom_sf"/>
</dbReference>
<evidence type="ECO:0000313" key="8">
    <source>
        <dbReference type="Proteomes" id="UP000824890"/>
    </source>
</evidence>
<dbReference type="PANTHER" id="PTHR43715:SF4">
    <property type="entry name" value="GDP-MANNOSE 4,6 DEHYDRATASE 1"/>
    <property type="match status" value="1"/>
</dbReference>
<reference evidence="7 8" key="1">
    <citation type="submission" date="2021-05" db="EMBL/GenBank/DDBJ databases">
        <title>Genome Assembly of Synthetic Allotetraploid Brassica napus Reveals Homoeologous Exchanges between Subgenomes.</title>
        <authorList>
            <person name="Davis J.T."/>
        </authorList>
    </citation>
    <scope>NUCLEOTIDE SEQUENCE [LARGE SCALE GENOMIC DNA]</scope>
    <source>
        <strain evidence="8">cv. Da-Ae</strain>
        <tissue evidence="7">Seedling</tissue>
    </source>
</reference>
<sequence>IRSYGHSHCVGAKEGCVGHRDHWTGRIIPDGVPARKRVPSARPDPTILKLQHAANQPYLRGSPQCHQSPHEAPLRDLSDASSLRRWLDVIKPDEVYNLAAQSHVAVSFEIPDYTMTWSLLELSASWRLSGLTWLTMAAPSSTTRPDPRRCSGQLLLRSLRRRRFTRDLPMLPPKSRLTGTPSITESIRPVRLQRDPVQPRVTPARRDFTKLFLGNIQASRGLGFAGDYVEAMWLMLQQEKPDDYVVATEESHTVEEFLDTRGTSGLRRLTISKEMRARQRSCLKWKPKVGFEQLVKMMVDEDLETAKREKVLVDAGYIDAQQQP</sequence>
<organism evidence="7 8">
    <name type="scientific">Brassica napus</name>
    <name type="common">Rape</name>
    <dbReference type="NCBI Taxonomy" id="3708"/>
    <lineage>
        <taxon>Eukaryota</taxon>
        <taxon>Viridiplantae</taxon>
        <taxon>Streptophyta</taxon>
        <taxon>Embryophyta</taxon>
        <taxon>Tracheophyta</taxon>
        <taxon>Spermatophyta</taxon>
        <taxon>Magnoliopsida</taxon>
        <taxon>eudicotyledons</taxon>
        <taxon>Gunneridae</taxon>
        <taxon>Pentapetalae</taxon>
        <taxon>rosids</taxon>
        <taxon>malvids</taxon>
        <taxon>Brassicales</taxon>
        <taxon>Brassicaceae</taxon>
        <taxon>Brassiceae</taxon>
        <taxon>Brassica</taxon>
    </lineage>
</organism>
<dbReference type="InterPro" id="IPR016040">
    <property type="entry name" value="NAD(P)-bd_dom"/>
</dbReference>
<evidence type="ECO:0000313" key="7">
    <source>
        <dbReference type="EMBL" id="KAH0855483.1"/>
    </source>
</evidence>
<dbReference type="SUPFAM" id="SSF51735">
    <property type="entry name" value="NAD(P)-binding Rossmann-fold domains"/>
    <property type="match status" value="1"/>
</dbReference>
<dbReference type="InterPro" id="IPR006368">
    <property type="entry name" value="GDP_Man_deHydtase"/>
</dbReference>
<feature type="non-terminal residue" evidence="7">
    <location>
        <position position="1"/>
    </location>
</feature>
<comment type="similarity">
    <text evidence="2">Belongs to the NAD(P)-dependent epimerase/dehydratase family. GDP-mannose 4,6-dehydratase subfamily.</text>
</comment>
<dbReference type="Gene3D" id="3.90.25.10">
    <property type="entry name" value="UDP-galactose 4-epimerase, domain 1"/>
    <property type="match status" value="1"/>
</dbReference>
<feature type="domain" description="NAD(P)-binding" evidence="6">
    <location>
        <begin position="209"/>
        <end position="264"/>
    </location>
</feature>
<comment type="cofactor">
    <cofactor evidence="1">
        <name>NADP(+)</name>
        <dbReference type="ChEBI" id="CHEBI:58349"/>
    </cofactor>
</comment>
<keyword evidence="4" id="KW-0456">Lyase</keyword>
<evidence type="ECO:0000256" key="3">
    <source>
        <dbReference type="ARBA" id="ARBA00011989"/>
    </source>
</evidence>
<evidence type="ECO:0000256" key="1">
    <source>
        <dbReference type="ARBA" id="ARBA00001937"/>
    </source>
</evidence>
<accession>A0ABQ7XI04</accession>
<evidence type="ECO:0000256" key="4">
    <source>
        <dbReference type="ARBA" id="ARBA00023239"/>
    </source>
</evidence>